<dbReference type="GO" id="GO:0008237">
    <property type="term" value="F:metallopeptidase activity"/>
    <property type="evidence" value="ECO:0007669"/>
    <property type="project" value="InterPro"/>
</dbReference>
<feature type="domain" description="Peptidase M1 membrane alanine aminopeptidase" evidence="3">
    <location>
        <begin position="590"/>
        <end position="728"/>
    </location>
</feature>
<feature type="transmembrane region" description="Helical" evidence="2">
    <location>
        <begin position="109"/>
        <end position="134"/>
    </location>
</feature>
<dbReference type="InterPro" id="IPR027268">
    <property type="entry name" value="Peptidase_M4/M1_CTD_sf"/>
</dbReference>
<evidence type="ECO:0000256" key="2">
    <source>
        <dbReference type="SAM" id="Phobius"/>
    </source>
</evidence>
<keyword evidence="2" id="KW-1133">Transmembrane helix</keyword>
<feature type="transmembrane region" description="Helical" evidence="2">
    <location>
        <begin position="26"/>
        <end position="45"/>
    </location>
</feature>
<feature type="region of interest" description="Disordered" evidence="1">
    <location>
        <begin position="734"/>
        <end position="758"/>
    </location>
</feature>
<dbReference type="GeneID" id="24823004"/>
<dbReference type="Proteomes" id="UP000033038">
    <property type="component" value="Chromosome"/>
</dbReference>
<feature type="compositionally biased region" description="Basic and acidic residues" evidence="1">
    <location>
        <begin position="737"/>
        <end position="758"/>
    </location>
</feature>
<organism evidence="4 5">
    <name type="scientific">Methanosarcina barkeri str. Wiesmoor</name>
    <dbReference type="NCBI Taxonomy" id="1434109"/>
    <lineage>
        <taxon>Archaea</taxon>
        <taxon>Methanobacteriati</taxon>
        <taxon>Methanobacteriota</taxon>
        <taxon>Stenosarchaea group</taxon>
        <taxon>Methanomicrobia</taxon>
        <taxon>Methanosarcinales</taxon>
        <taxon>Methanosarcinaceae</taxon>
        <taxon>Methanosarcina</taxon>
    </lineage>
</organism>
<evidence type="ECO:0000259" key="3">
    <source>
        <dbReference type="Pfam" id="PF01433"/>
    </source>
</evidence>
<feature type="transmembrane region" description="Helical" evidence="2">
    <location>
        <begin position="68"/>
        <end position="88"/>
    </location>
</feature>
<dbReference type="Gene3D" id="1.10.390.10">
    <property type="entry name" value="Neutral Protease Domain 2"/>
    <property type="match status" value="1"/>
</dbReference>
<dbReference type="HOGENOM" id="CLU_023502_0_0_2"/>
<dbReference type="PATRIC" id="fig|1434109.4.peg.1919"/>
<evidence type="ECO:0000256" key="1">
    <source>
        <dbReference type="SAM" id="MobiDB-lite"/>
    </source>
</evidence>
<reference evidence="4 5" key="1">
    <citation type="submission" date="2014-07" db="EMBL/GenBank/DDBJ databases">
        <title>Methanogenic archaea and the global carbon cycle.</title>
        <authorList>
            <person name="Henriksen J.R."/>
            <person name="Luke J."/>
            <person name="Reinhart S."/>
            <person name="Benedict M.N."/>
            <person name="Youngblut N.D."/>
            <person name="Metcalf M.E."/>
            <person name="Whitaker R.J."/>
            <person name="Metcalf W.W."/>
        </authorList>
    </citation>
    <scope>NUCLEOTIDE SEQUENCE [LARGE SCALE GENOMIC DNA]</scope>
    <source>
        <strain evidence="4 5">Wiesmoor</strain>
    </source>
</reference>
<feature type="transmembrane region" description="Helical" evidence="2">
    <location>
        <begin position="262"/>
        <end position="280"/>
    </location>
</feature>
<dbReference type="Pfam" id="PF01433">
    <property type="entry name" value="Peptidase_M1"/>
    <property type="match status" value="1"/>
</dbReference>
<feature type="transmembrane region" description="Helical" evidence="2">
    <location>
        <begin position="146"/>
        <end position="174"/>
    </location>
</feature>
<protein>
    <recommendedName>
        <fullName evidence="3">Peptidase M1 membrane alanine aminopeptidase domain-containing protein</fullName>
    </recommendedName>
</protein>
<gene>
    <name evidence="4" type="ORF">MSBRW_1525</name>
</gene>
<proteinExistence type="predicted"/>
<dbReference type="EMBL" id="CP009526">
    <property type="protein sequence ID" value="AKB50778.1"/>
    <property type="molecule type" value="Genomic_DNA"/>
</dbReference>
<feature type="transmembrane region" description="Helical" evidence="2">
    <location>
        <begin position="222"/>
        <end position="242"/>
    </location>
</feature>
<sequence length="758" mass="85357">MANRIPFLSGFSFLFNEIRLISRSKLALMSIFLAVLATVLGLKAIDYTNERSLVGLAKTSFTVALGPAQYAAIAGSLLFAVLTLMLLSKDHRNNSTSLLNTSCNYSQLLVFRTAAILSIGIFTVVLGGIALYAVQVFVLEITFDPVVSLSSLLVITLAGIFFTVLICSGLYLITENLDISFLAYSILFFMSIGSSNYLLKWVQTSAVMYSDFGGILPVFKFVLYNRLLWTFVSTGIFAVGLLCRRRYESNLSLSLKLNAKQLWIPVLVLLLLGASLFVYINEPYINRNDSVFKTELKANENVKLTHVSSNVQLFPVNQNLSARVLYEFEKESGIEYIDFITNSGLHIKKFTVNGVEAPNSLKRIKGTDRVRLEVPAESRNVTIDISYAGRLKYPSSIGFPGYISKESIYLLENSHWIFEPLTGSQDMIEIKGSVTAPKNLVMVVPGELTGVLEEHGRKTWEYSALSNDFSPGVFAGNYEVKKMLAGSTEIEFYYSPKHRAYIEALGIENYLINIVSYYEKNIGVYPYQEYPLKIVESSIYKTGGHSTLNIVTVSEYVFNRELGREIGGDSDSFSPDLTSLKDITFVGDMDLLAHEIAHQWWGTGVFVEENPPWSSEGLADYLAYKYITEEFGSYASAYIPAMWKGRVDSMENSYYYANPKMLENLPEKQRQKYEMETRKIELYSQMPMLLLRAEELLGEDSFFIKLSDIYMDYRFKSLSYEEFLSSIGLSEADLDENPVKGKETGTEETAEREAVFDE</sequence>
<dbReference type="SUPFAM" id="SSF55486">
    <property type="entry name" value="Metalloproteases ('zincins'), catalytic domain"/>
    <property type="match status" value="1"/>
</dbReference>
<dbReference type="RefSeq" id="WP_011308133.1">
    <property type="nucleotide sequence ID" value="NZ_CP009526.1"/>
</dbReference>
<name>A0A0E3QKP4_METBA</name>
<dbReference type="AlphaFoldDB" id="A0A0E3QKP4"/>
<evidence type="ECO:0000313" key="5">
    <source>
        <dbReference type="Proteomes" id="UP000033038"/>
    </source>
</evidence>
<accession>A0A0E3QKP4</accession>
<evidence type="ECO:0000313" key="4">
    <source>
        <dbReference type="EMBL" id="AKB50778.1"/>
    </source>
</evidence>
<keyword evidence="2" id="KW-0472">Membrane</keyword>
<feature type="transmembrane region" description="Helical" evidence="2">
    <location>
        <begin position="181"/>
        <end position="202"/>
    </location>
</feature>
<dbReference type="GO" id="GO:0008270">
    <property type="term" value="F:zinc ion binding"/>
    <property type="evidence" value="ECO:0007669"/>
    <property type="project" value="InterPro"/>
</dbReference>
<dbReference type="InterPro" id="IPR014782">
    <property type="entry name" value="Peptidase_M1_dom"/>
</dbReference>
<dbReference type="KEGG" id="mbw:MSBRW_1525"/>
<keyword evidence="2" id="KW-0812">Transmembrane</keyword>